<evidence type="ECO:0000256" key="7">
    <source>
        <dbReference type="ARBA" id="ARBA00022989"/>
    </source>
</evidence>
<evidence type="ECO:0000256" key="9">
    <source>
        <dbReference type="ARBA" id="ARBA00023136"/>
    </source>
</evidence>
<dbReference type="PROSITE" id="PS50227">
    <property type="entry name" value="G_PROTEIN_RECEP_F2_3"/>
    <property type="match status" value="1"/>
</dbReference>
<dbReference type="Proteomes" id="UP000677054">
    <property type="component" value="Unassembled WGS sequence"/>
</dbReference>
<dbReference type="OrthoDB" id="1100386at2759"/>
<keyword evidence="20" id="KW-1185">Reference proteome</keyword>
<feature type="transmembrane region" description="Helical" evidence="14">
    <location>
        <begin position="776"/>
        <end position="802"/>
    </location>
</feature>
<dbReference type="Gene3D" id="2.60.120.740">
    <property type="match status" value="1"/>
</dbReference>
<feature type="region of interest" description="Disordered" evidence="13">
    <location>
        <begin position="983"/>
        <end position="1008"/>
    </location>
</feature>
<dbReference type="EMBL" id="LR900330">
    <property type="protein sequence ID" value="CAD7245243.1"/>
    <property type="molecule type" value="Genomic_DNA"/>
</dbReference>
<feature type="domain" description="GAIN-B" evidence="15">
    <location>
        <begin position="447"/>
        <end position="623"/>
    </location>
</feature>
<evidence type="ECO:0000313" key="19">
    <source>
        <dbReference type="EMBL" id="CAD7245243.1"/>
    </source>
</evidence>
<keyword evidence="9 14" id="KW-0472">Membrane</keyword>
<evidence type="ECO:0000256" key="5">
    <source>
        <dbReference type="ARBA" id="ARBA00022729"/>
    </source>
</evidence>
<keyword evidence="6" id="KW-0430">Lectin</keyword>
<dbReference type="Pfam" id="PF16489">
    <property type="entry name" value="GAIN"/>
    <property type="match status" value="1"/>
</dbReference>
<evidence type="ECO:0000256" key="13">
    <source>
        <dbReference type="SAM" id="MobiDB-lite"/>
    </source>
</evidence>
<dbReference type="FunFam" id="2.60.120.740:FF:000001">
    <property type="entry name" value="Adhesion G protein-coupled receptor L2"/>
    <property type="match status" value="1"/>
</dbReference>
<evidence type="ECO:0000256" key="3">
    <source>
        <dbReference type="ARBA" id="ARBA00022475"/>
    </source>
</evidence>
<dbReference type="SMART" id="SM00303">
    <property type="entry name" value="GPS"/>
    <property type="match status" value="1"/>
</dbReference>
<evidence type="ECO:0000259" key="18">
    <source>
        <dbReference type="PROSITE" id="PS50261"/>
    </source>
</evidence>
<proteinExistence type="inferred from homology"/>
<dbReference type="InterPro" id="IPR000203">
    <property type="entry name" value="GPS"/>
</dbReference>
<feature type="compositionally biased region" description="Low complexity" evidence="13">
    <location>
        <begin position="132"/>
        <end position="186"/>
    </location>
</feature>
<evidence type="ECO:0000256" key="11">
    <source>
        <dbReference type="ARBA" id="ARBA00023170"/>
    </source>
</evidence>
<dbReference type="Gene3D" id="2.60.220.50">
    <property type="match status" value="1"/>
</dbReference>
<gene>
    <name evidence="19" type="ORF">DSTB1V02_LOCUS5117</name>
</gene>
<keyword evidence="11" id="KW-0675">Receptor</keyword>
<dbReference type="Pfam" id="PF00002">
    <property type="entry name" value="7tm_2"/>
    <property type="match status" value="1"/>
</dbReference>
<dbReference type="PANTHER" id="PTHR12011:SF347">
    <property type="entry name" value="FI21270P1-RELATED"/>
    <property type="match status" value="1"/>
</dbReference>
<dbReference type="InterPro" id="IPR000832">
    <property type="entry name" value="GPCR_2_secretin-like"/>
</dbReference>
<organism evidence="19">
    <name type="scientific">Darwinula stevensoni</name>
    <dbReference type="NCBI Taxonomy" id="69355"/>
    <lineage>
        <taxon>Eukaryota</taxon>
        <taxon>Metazoa</taxon>
        <taxon>Ecdysozoa</taxon>
        <taxon>Arthropoda</taxon>
        <taxon>Crustacea</taxon>
        <taxon>Oligostraca</taxon>
        <taxon>Ostracoda</taxon>
        <taxon>Podocopa</taxon>
        <taxon>Podocopida</taxon>
        <taxon>Darwinulocopina</taxon>
        <taxon>Darwinuloidea</taxon>
        <taxon>Darwinulidae</taxon>
        <taxon>Darwinula</taxon>
    </lineage>
</organism>
<dbReference type="Pfam" id="PF01825">
    <property type="entry name" value="GPS"/>
    <property type="match status" value="1"/>
</dbReference>
<dbReference type="InterPro" id="IPR046338">
    <property type="entry name" value="GAIN_dom_sf"/>
</dbReference>
<accession>A0A7R8X758</accession>
<keyword evidence="10" id="KW-1015">Disulfide bond</keyword>
<evidence type="ECO:0000313" key="20">
    <source>
        <dbReference type="Proteomes" id="UP000677054"/>
    </source>
</evidence>
<keyword evidence="12" id="KW-0807">Transducer</keyword>
<evidence type="ECO:0000256" key="1">
    <source>
        <dbReference type="ARBA" id="ARBA00004651"/>
    </source>
</evidence>
<evidence type="ECO:0000259" key="17">
    <source>
        <dbReference type="PROSITE" id="PS50228"/>
    </source>
</evidence>
<keyword evidence="8" id="KW-0297">G-protein coupled receptor</keyword>
<dbReference type="InterPro" id="IPR036445">
    <property type="entry name" value="GPCR_2_extracell_dom_sf"/>
</dbReference>
<feature type="transmembrane region" description="Helical" evidence="14">
    <location>
        <begin position="737"/>
        <end position="756"/>
    </location>
</feature>
<dbReference type="Pfam" id="PF02140">
    <property type="entry name" value="SUEL_Lectin"/>
    <property type="match status" value="1"/>
</dbReference>
<feature type="region of interest" description="Disordered" evidence="13">
    <location>
        <begin position="120"/>
        <end position="199"/>
    </location>
</feature>
<evidence type="ECO:0008006" key="21">
    <source>
        <dbReference type="Google" id="ProtNLM"/>
    </source>
</evidence>
<dbReference type="GO" id="GO:0007166">
    <property type="term" value="P:cell surface receptor signaling pathway"/>
    <property type="evidence" value="ECO:0007669"/>
    <property type="project" value="InterPro"/>
</dbReference>
<evidence type="ECO:0000256" key="8">
    <source>
        <dbReference type="ARBA" id="ARBA00023040"/>
    </source>
</evidence>
<evidence type="ECO:0000256" key="12">
    <source>
        <dbReference type="ARBA" id="ARBA00023224"/>
    </source>
</evidence>
<evidence type="ECO:0000256" key="14">
    <source>
        <dbReference type="SAM" id="Phobius"/>
    </source>
</evidence>
<evidence type="ECO:0000256" key="2">
    <source>
        <dbReference type="ARBA" id="ARBA00010933"/>
    </source>
</evidence>
<evidence type="ECO:0000259" key="16">
    <source>
        <dbReference type="PROSITE" id="PS50227"/>
    </source>
</evidence>
<dbReference type="InterPro" id="IPR001879">
    <property type="entry name" value="GPCR_2_extracellular_dom"/>
</dbReference>
<dbReference type="PROSITE" id="PS50221">
    <property type="entry name" value="GAIN_B"/>
    <property type="match status" value="1"/>
</dbReference>
<keyword evidence="4 14" id="KW-0812">Transmembrane</keyword>
<dbReference type="PROSITE" id="PS50228">
    <property type="entry name" value="SUEL_LECTIN"/>
    <property type="match status" value="1"/>
</dbReference>
<dbReference type="SMART" id="SM00008">
    <property type="entry name" value="HormR"/>
    <property type="match status" value="1"/>
</dbReference>
<reference evidence="19" key="1">
    <citation type="submission" date="2020-11" db="EMBL/GenBank/DDBJ databases">
        <authorList>
            <person name="Tran Van P."/>
        </authorList>
    </citation>
    <scope>NUCLEOTIDE SEQUENCE</scope>
</reference>
<keyword evidence="7 14" id="KW-1133">Transmembrane helix</keyword>
<dbReference type="InterPro" id="IPR057244">
    <property type="entry name" value="GAIN_B"/>
</dbReference>
<protein>
    <recommendedName>
        <fullName evidence="21">Latrophilin Cirl</fullName>
    </recommendedName>
</protein>
<comment type="subcellular location">
    <subcellularLocation>
        <location evidence="1">Cell membrane</location>
        <topology evidence="1">Multi-pass membrane protein</topology>
    </subcellularLocation>
</comment>
<keyword evidence="3" id="KW-1003">Cell membrane</keyword>
<feature type="transmembrane region" description="Helical" evidence="14">
    <location>
        <begin position="850"/>
        <end position="872"/>
    </location>
</feature>
<feature type="transmembrane region" description="Helical" evidence="14">
    <location>
        <begin position="666"/>
        <end position="684"/>
    </location>
</feature>
<evidence type="ECO:0000256" key="4">
    <source>
        <dbReference type="ARBA" id="ARBA00022692"/>
    </source>
</evidence>
<feature type="transmembrane region" description="Helical" evidence="14">
    <location>
        <begin position="704"/>
        <end position="725"/>
    </location>
</feature>
<feature type="domain" description="SUEL-type lectin" evidence="17">
    <location>
        <begin position="26"/>
        <end position="115"/>
    </location>
</feature>
<dbReference type="Gene3D" id="1.25.40.610">
    <property type="match status" value="1"/>
</dbReference>
<evidence type="ECO:0000256" key="6">
    <source>
        <dbReference type="ARBA" id="ARBA00022734"/>
    </source>
</evidence>
<evidence type="ECO:0000256" key="10">
    <source>
        <dbReference type="ARBA" id="ARBA00023157"/>
    </source>
</evidence>
<dbReference type="GO" id="GO:0030246">
    <property type="term" value="F:carbohydrate binding"/>
    <property type="evidence" value="ECO:0007669"/>
    <property type="project" value="UniProtKB-KW"/>
</dbReference>
<dbReference type="Gene3D" id="1.20.1070.10">
    <property type="entry name" value="Rhodopsin 7-helix transmembrane proteins"/>
    <property type="match status" value="1"/>
</dbReference>
<dbReference type="Gene3D" id="4.10.1240.10">
    <property type="entry name" value="GPCR, family 2, extracellular hormone receptor domain"/>
    <property type="match status" value="1"/>
</dbReference>
<dbReference type="InterPro" id="IPR000922">
    <property type="entry name" value="Lectin_gal-bd_dom"/>
</dbReference>
<dbReference type="CDD" id="cd22830">
    <property type="entry name" value="Gal_Rha_Lectin_dCirl"/>
    <property type="match status" value="1"/>
</dbReference>
<dbReference type="EMBL" id="CAJPEV010000813">
    <property type="protein sequence ID" value="CAG0888741.1"/>
    <property type="molecule type" value="Genomic_DNA"/>
</dbReference>
<feature type="domain" description="G-protein coupled receptors family 2 profile 1" evidence="16">
    <location>
        <begin position="280"/>
        <end position="334"/>
    </location>
</feature>
<dbReference type="InterPro" id="IPR017981">
    <property type="entry name" value="GPCR_2-like_7TM"/>
</dbReference>
<dbReference type="GO" id="GO:0004930">
    <property type="term" value="F:G protein-coupled receptor activity"/>
    <property type="evidence" value="ECO:0007669"/>
    <property type="project" value="UniProtKB-KW"/>
</dbReference>
<keyword evidence="5" id="KW-0732">Signal</keyword>
<dbReference type="AlphaFoldDB" id="A0A7R8X758"/>
<feature type="transmembrane region" description="Helical" evidence="14">
    <location>
        <begin position="634"/>
        <end position="657"/>
    </location>
</feature>
<dbReference type="PANTHER" id="PTHR12011">
    <property type="entry name" value="ADHESION G-PROTEIN COUPLED RECEPTOR"/>
    <property type="match status" value="1"/>
</dbReference>
<comment type="similarity">
    <text evidence="2">Belongs to the G-protein coupled receptor 2 family. LN-TM7 subfamily.</text>
</comment>
<dbReference type="PROSITE" id="PS50261">
    <property type="entry name" value="G_PROTEIN_RECEP_F2_4"/>
    <property type="match status" value="1"/>
</dbReference>
<sequence length="1213" mass="132999">MDSGWTADGRLEGPDGERPEYRTAYACEGSTLSLECEAGHVIHLIRANYGRFSIAVCNDHGNTDWSVSCTSPRSLNILNERCGSVSECTLHVSSEIFGDPCPGTHKYIEVHFSCAVAVPTTPTSRPRPPLFLTPKWLSQTPTSTSASTSSSTSTSTSASTSASTTTTTTTTTSTTTSTTPTPSPSAADERPPATTPHGALMSNDIQEVLSLDGDIPQEEVTTLRYEVHEIPEDSDDKFNEWTEGAEGAEDDELLPEMPSPSSSSSSTLSYEDVSLLEGSCAPREARNLSWNWTVDGKTAAQPCPGGATGLAKWHCQHGTWSPESPDLSLCKSLWLTSLQARLTEGESASSVANDLAQVTLSKGLYGGDTLASTGLIRDLAQSLVASDSPQVSEVLAAVVKAGSHLLGKAQRLSWFDLSLAQQRKAITQLLVALEENAFLLANSFAEERRIIISKDHILTSVQAISAHNFQDAVFPGEYEVQFWSHDPYVSIRLPAQALLRHSRSGLTKLVFFLYDGLEEILQGSEAQKQMGNGKHGSPLVLNSKVVSASLGEGRHIELPEPATIVFTHLRQNATHPSCVFWDYTQSWWSDEGCRVVTGNATHTECECNHLTNFALLMEPVPESPLESPNTSLNVMLIIGCVVTCLCLGFAVASFWVFRSLRSNDTAIYQNLCICTLVVEILFVSGGRGTGNVAACSTVAGLLHFFFLCVFFWMFFLAFNLYLAVVRSPVSEKSHLKWFYAISYACPALIVAISCIVDPSSYGTASHCWLRADNYFIFSFIGPLIFVLVATIAALGLSTYSICSEEYEKSGMPSKMEMHRPQLRNTYILFMLLSLTWTFGLVYLYQESPVIVSLFTALNILLGIYLCLITCACNEAVQSKYRDWAQYSECLPLCFNGSGDKEKPYLANNTALQRVHTQPLGTMPPGAAPILSLDNSHLIAYPVIAGCNTLPHTPCARITVNQLESVLHGVPVSHPQVIETEEYSTKSLGHDSGHGSSEQEDSPHLHTCTGSLRHGTNNWRMVYGTAHHPHHHHLLHHHHPRAPSDDSGCFIQWPQVDPKLSRQGARQRGLIHVDQHGRRHLYVPKNHMHRAGSPWNHTYTEIDLNRENDPVYAEIDHQQLQQQRLAELSDLSNVSRQSSRSCSDHKPLIPVSHHECNLVDTISYAMGSPKLKSNGGKQHQSCLNNIVLNQSPNHMSSPLELPAGMTSAQMVSQI</sequence>
<dbReference type="SUPFAM" id="SSF81321">
    <property type="entry name" value="Family A G protein-coupled receptor-like"/>
    <property type="match status" value="1"/>
</dbReference>
<evidence type="ECO:0000259" key="15">
    <source>
        <dbReference type="PROSITE" id="PS50221"/>
    </source>
</evidence>
<name>A0A7R8X758_9CRUS</name>
<feature type="region of interest" description="Disordered" evidence="13">
    <location>
        <begin position="247"/>
        <end position="269"/>
    </location>
</feature>
<dbReference type="InterPro" id="IPR043159">
    <property type="entry name" value="Lectin_gal-bd_sf"/>
</dbReference>
<feature type="transmembrane region" description="Helical" evidence="14">
    <location>
        <begin position="823"/>
        <end position="844"/>
    </location>
</feature>
<dbReference type="InterPro" id="IPR032471">
    <property type="entry name" value="AGRL2-4_GAIN_subdom_A"/>
</dbReference>
<feature type="domain" description="G-protein coupled receptors family 2 profile 2" evidence="18">
    <location>
        <begin position="632"/>
        <end position="873"/>
    </location>
</feature>
<dbReference type="GO" id="GO:0005886">
    <property type="term" value="C:plasma membrane"/>
    <property type="evidence" value="ECO:0007669"/>
    <property type="project" value="UniProtKB-SubCell"/>
</dbReference>